<evidence type="ECO:0000256" key="4">
    <source>
        <dbReference type="ARBA" id="ARBA00022777"/>
    </source>
</evidence>
<gene>
    <name evidence="7" type="ORF">DWX93_12725</name>
</gene>
<dbReference type="AlphaFoldDB" id="A0A395V4T0"/>
<keyword evidence="7" id="KW-0067">ATP-binding</keyword>
<dbReference type="PANTHER" id="PTHR43547">
    <property type="entry name" value="TWO-COMPONENT HISTIDINE KINASE"/>
    <property type="match status" value="1"/>
</dbReference>
<keyword evidence="7" id="KW-0547">Nucleotide-binding</keyword>
<keyword evidence="3" id="KW-0597">Phosphoprotein</keyword>
<evidence type="ECO:0000256" key="1">
    <source>
        <dbReference type="ARBA" id="ARBA00000085"/>
    </source>
</evidence>
<keyword evidence="4" id="KW-0418">Kinase</keyword>
<dbReference type="PANTHER" id="PTHR43547:SF2">
    <property type="entry name" value="HYBRID SIGNAL TRANSDUCTION HISTIDINE KINASE C"/>
    <property type="match status" value="1"/>
</dbReference>
<dbReference type="SUPFAM" id="SSF55874">
    <property type="entry name" value="ATPase domain of HSP90 chaperone/DNA topoisomerase II/histidine kinase"/>
    <property type="match status" value="1"/>
</dbReference>
<evidence type="ECO:0000256" key="2">
    <source>
        <dbReference type="ARBA" id="ARBA00012438"/>
    </source>
</evidence>
<comment type="catalytic activity">
    <reaction evidence="1">
        <text>ATP + protein L-histidine = ADP + protein N-phospho-L-histidine.</text>
        <dbReference type="EC" id="2.7.13.3"/>
    </reaction>
</comment>
<organism evidence="7 8">
    <name type="scientific">Roseburia hominis</name>
    <dbReference type="NCBI Taxonomy" id="301301"/>
    <lineage>
        <taxon>Bacteria</taxon>
        <taxon>Bacillati</taxon>
        <taxon>Bacillota</taxon>
        <taxon>Clostridia</taxon>
        <taxon>Lachnospirales</taxon>
        <taxon>Lachnospiraceae</taxon>
        <taxon>Roseburia</taxon>
    </lineage>
</organism>
<dbReference type="InterPro" id="IPR003594">
    <property type="entry name" value="HATPase_dom"/>
</dbReference>
<evidence type="ECO:0000256" key="3">
    <source>
        <dbReference type="ARBA" id="ARBA00022553"/>
    </source>
</evidence>
<dbReference type="PROSITE" id="PS50109">
    <property type="entry name" value="HIS_KIN"/>
    <property type="match status" value="1"/>
</dbReference>
<dbReference type="Proteomes" id="UP000266172">
    <property type="component" value="Unassembled WGS sequence"/>
</dbReference>
<sequence length="215" mass="24277">MLSNEDYLHIFHEIKNSITLINSSLQLVEKKHPEVREFDYWSESMSELCFLKNMVIQLSSARLCNQLNLMQVSIYSFMHQIDTSIRVLSWKNFVCNFQLEENLPLIELDPQLLKQAVINIIKNAFEAMHESGTTDVHVFYEEPFMSIAITDHGGGLDPALADTIFQPFITSKTGGSGLGLVITRQIIESHHGTLTCDSRPGDGCTFTIALPLTQN</sequence>
<protein>
    <recommendedName>
        <fullName evidence="2">histidine kinase</fullName>
        <ecNumber evidence="2">2.7.13.3</ecNumber>
    </recommendedName>
</protein>
<dbReference type="Gene3D" id="3.30.565.10">
    <property type="entry name" value="Histidine kinase-like ATPase, C-terminal domain"/>
    <property type="match status" value="1"/>
</dbReference>
<dbReference type="PRINTS" id="PR00344">
    <property type="entry name" value="BCTRLSENSOR"/>
</dbReference>
<keyword evidence="4" id="KW-0808">Transferase</keyword>
<dbReference type="EMBL" id="QRVL01000012">
    <property type="protein sequence ID" value="RGS38384.1"/>
    <property type="molecule type" value="Genomic_DNA"/>
</dbReference>
<dbReference type="InterPro" id="IPR005467">
    <property type="entry name" value="His_kinase_dom"/>
</dbReference>
<dbReference type="SMART" id="SM00387">
    <property type="entry name" value="HATPase_c"/>
    <property type="match status" value="1"/>
</dbReference>
<evidence type="ECO:0000313" key="8">
    <source>
        <dbReference type="Proteomes" id="UP000266172"/>
    </source>
</evidence>
<dbReference type="EC" id="2.7.13.3" evidence="2"/>
<dbReference type="GO" id="GO:0000155">
    <property type="term" value="F:phosphorelay sensor kinase activity"/>
    <property type="evidence" value="ECO:0007669"/>
    <property type="project" value="TreeGrafter"/>
</dbReference>
<accession>A0A395V4T0</accession>
<comment type="caution">
    <text evidence="7">The sequence shown here is derived from an EMBL/GenBank/DDBJ whole genome shotgun (WGS) entry which is preliminary data.</text>
</comment>
<evidence type="ECO:0000313" key="7">
    <source>
        <dbReference type="EMBL" id="RGS38384.1"/>
    </source>
</evidence>
<reference evidence="7 8" key="1">
    <citation type="submission" date="2018-08" db="EMBL/GenBank/DDBJ databases">
        <title>A genome reference for cultivated species of the human gut microbiota.</title>
        <authorList>
            <person name="Zou Y."/>
            <person name="Xue W."/>
            <person name="Luo G."/>
        </authorList>
    </citation>
    <scope>NUCLEOTIDE SEQUENCE [LARGE SCALE GENOMIC DNA]</scope>
    <source>
        <strain evidence="7 8">AF22-12AC</strain>
    </source>
</reference>
<evidence type="ECO:0000259" key="6">
    <source>
        <dbReference type="PROSITE" id="PS50109"/>
    </source>
</evidence>
<feature type="domain" description="Histidine kinase" evidence="6">
    <location>
        <begin position="9"/>
        <end position="214"/>
    </location>
</feature>
<name>A0A395V4T0_9FIRM</name>
<proteinExistence type="predicted"/>
<evidence type="ECO:0000256" key="5">
    <source>
        <dbReference type="ARBA" id="ARBA00023012"/>
    </source>
</evidence>
<keyword evidence="5" id="KW-0902">Two-component regulatory system</keyword>
<dbReference type="GO" id="GO:0005524">
    <property type="term" value="F:ATP binding"/>
    <property type="evidence" value="ECO:0007669"/>
    <property type="project" value="UniProtKB-KW"/>
</dbReference>
<dbReference type="InterPro" id="IPR036890">
    <property type="entry name" value="HATPase_C_sf"/>
</dbReference>
<dbReference type="Pfam" id="PF02518">
    <property type="entry name" value="HATPase_c"/>
    <property type="match status" value="1"/>
</dbReference>
<dbReference type="InterPro" id="IPR004358">
    <property type="entry name" value="Sig_transdc_His_kin-like_C"/>
</dbReference>